<evidence type="ECO:0000313" key="2">
    <source>
        <dbReference type="EMBL" id="CRJ97257.1"/>
    </source>
</evidence>
<evidence type="ECO:0000256" key="1">
    <source>
        <dbReference type="SAM" id="SignalP"/>
    </source>
</evidence>
<dbReference type="EMBL" id="CVQI01034373">
    <property type="protein sequence ID" value="CRK44857.1"/>
    <property type="molecule type" value="Genomic_DNA"/>
</dbReference>
<feature type="chain" id="PRO_5010420078" evidence="1">
    <location>
        <begin position="19"/>
        <end position="143"/>
    </location>
</feature>
<evidence type="ECO:0000313" key="5">
    <source>
        <dbReference type="Proteomes" id="UP000045706"/>
    </source>
</evidence>
<dbReference type="Proteomes" id="UP000045706">
    <property type="component" value="Unassembled WGS sequence"/>
</dbReference>
<keyword evidence="4" id="KW-1185">Reference proteome</keyword>
<dbReference type="PROSITE" id="PS51257">
    <property type="entry name" value="PROKAR_LIPOPROTEIN"/>
    <property type="match status" value="1"/>
</dbReference>
<evidence type="ECO:0000313" key="4">
    <source>
        <dbReference type="Proteomes" id="UP000044602"/>
    </source>
</evidence>
<protein>
    <submittedName>
        <fullName evidence="3">Uncharacterized protein</fullName>
    </submittedName>
</protein>
<dbReference type="EMBL" id="CVQH01001114">
    <property type="protein sequence ID" value="CRJ97257.1"/>
    <property type="molecule type" value="Genomic_DNA"/>
</dbReference>
<accession>A0A0G4NED4</accession>
<dbReference type="AlphaFoldDB" id="A0A0G4NED4"/>
<gene>
    <name evidence="2" type="ORF">BN1708_009464</name>
    <name evidence="3" type="ORF">BN1723_016418</name>
</gene>
<dbReference type="Proteomes" id="UP000044602">
    <property type="component" value="Unassembled WGS sequence"/>
</dbReference>
<keyword evidence="1" id="KW-0732">Signal</keyword>
<name>A0A0G4NED4_VERLO</name>
<organism evidence="3 5">
    <name type="scientific">Verticillium longisporum</name>
    <name type="common">Verticillium dahliae var. longisporum</name>
    <dbReference type="NCBI Taxonomy" id="100787"/>
    <lineage>
        <taxon>Eukaryota</taxon>
        <taxon>Fungi</taxon>
        <taxon>Dikarya</taxon>
        <taxon>Ascomycota</taxon>
        <taxon>Pezizomycotina</taxon>
        <taxon>Sordariomycetes</taxon>
        <taxon>Hypocreomycetidae</taxon>
        <taxon>Glomerellales</taxon>
        <taxon>Plectosphaerellaceae</taxon>
        <taxon>Verticillium</taxon>
    </lineage>
</organism>
<feature type="signal peptide" evidence="1">
    <location>
        <begin position="1"/>
        <end position="18"/>
    </location>
</feature>
<sequence>MKASAIFSVLAMAAISCAHIIPEDASTNLLDSKPSVTLTLSMEIRIETCNFSVGIYYGPLLYALDFPLTKTEHQPLNWTDRKPLADTEVHPRARDHVREPIARWQYAINPDSVRVGVSEREGAERANSVFTRDGPPNLLTVDA</sequence>
<proteinExistence type="predicted"/>
<reference evidence="4 5" key="1">
    <citation type="submission" date="2015-05" db="EMBL/GenBank/DDBJ databases">
        <authorList>
            <person name="Fogelqvist Johan"/>
        </authorList>
    </citation>
    <scope>NUCLEOTIDE SEQUENCE [LARGE SCALE GENOMIC DNA]</scope>
    <source>
        <strain evidence="2">VL1</strain>
        <strain evidence="3">VL2</strain>
    </source>
</reference>
<dbReference type="STRING" id="100787.A0A0G4NED4"/>
<evidence type="ECO:0000313" key="3">
    <source>
        <dbReference type="EMBL" id="CRK44857.1"/>
    </source>
</evidence>